<proteinExistence type="inferred from homology"/>
<dbReference type="Proteomes" id="UP000236434">
    <property type="component" value="Unassembled WGS sequence"/>
</dbReference>
<dbReference type="PANTHER" id="PTHR13779">
    <property type="entry name" value="WERNER HELICASE-INTERACTING PROTEIN 1 FAMILY MEMBER"/>
    <property type="match status" value="1"/>
</dbReference>
<dbReference type="CDD" id="cd00009">
    <property type="entry name" value="AAA"/>
    <property type="match status" value="1"/>
</dbReference>
<evidence type="ECO:0000313" key="6">
    <source>
        <dbReference type="Proteomes" id="UP000236434"/>
    </source>
</evidence>
<accession>A0A2K1P6Y5</accession>
<reference evidence="5 6" key="1">
    <citation type="submission" date="2013-12" db="EMBL/GenBank/DDBJ databases">
        <title>Comparative genomics of Petrotoga isolates.</title>
        <authorList>
            <person name="Nesbo C.L."/>
            <person name="Charchuk R."/>
            <person name="Chow K."/>
        </authorList>
    </citation>
    <scope>NUCLEOTIDE SEQUENCE [LARGE SCALE GENOMIC DNA]</scope>
    <source>
        <strain evidence="5 6">DSM 13574</strain>
    </source>
</reference>
<dbReference type="EMBL" id="AZRL01000002">
    <property type="protein sequence ID" value="PNR98529.1"/>
    <property type="molecule type" value="Genomic_DNA"/>
</dbReference>
<dbReference type="Pfam" id="PF16193">
    <property type="entry name" value="AAA_assoc_2"/>
    <property type="match status" value="1"/>
</dbReference>
<dbReference type="InterPro" id="IPR003959">
    <property type="entry name" value="ATPase_AAA_core"/>
</dbReference>
<dbReference type="GO" id="GO:0016887">
    <property type="term" value="F:ATP hydrolysis activity"/>
    <property type="evidence" value="ECO:0007669"/>
    <property type="project" value="InterPro"/>
</dbReference>
<dbReference type="GO" id="GO:0006261">
    <property type="term" value="P:DNA-templated DNA replication"/>
    <property type="evidence" value="ECO:0007669"/>
    <property type="project" value="TreeGrafter"/>
</dbReference>
<dbReference type="GO" id="GO:0000731">
    <property type="term" value="P:DNA synthesis involved in DNA repair"/>
    <property type="evidence" value="ECO:0007669"/>
    <property type="project" value="TreeGrafter"/>
</dbReference>
<dbReference type="Gene3D" id="1.20.272.10">
    <property type="match status" value="1"/>
</dbReference>
<dbReference type="InterPro" id="IPR027417">
    <property type="entry name" value="P-loop_NTPase"/>
</dbReference>
<comment type="caution">
    <text evidence="5">The sequence shown here is derived from an EMBL/GenBank/DDBJ whole genome shotgun (WGS) entry which is preliminary data.</text>
</comment>
<protein>
    <submittedName>
        <fullName evidence="5">Recombinase RarA</fullName>
    </submittedName>
</protein>
<dbReference type="PANTHER" id="PTHR13779:SF7">
    <property type="entry name" value="ATPASE WRNIP1"/>
    <property type="match status" value="1"/>
</dbReference>
<evidence type="ECO:0000256" key="2">
    <source>
        <dbReference type="ARBA" id="ARBA00022741"/>
    </source>
</evidence>
<dbReference type="InterPro" id="IPR003593">
    <property type="entry name" value="AAA+_ATPase"/>
</dbReference>
<dbReference type="InterPro" id="IPR051314">
    <property type="entry name" value="AAA_ATPase_RarA/MGS1/WRNIP1"/>
</dbReference>
<keyword evidence="2" id="KW-0547">Nucleotide-binding</keyword>
<evidence type="ECO:0000256" key="1">
    <source>
        <dbReference type="ARBA" id="ARBA00008959"/>
    </source>
</evidence>
<dbReference type="InterPro" id="IPR021886">
    <property type="entry name" value="MgsA_C"/>
</dbReference>
<sequence>MSGTQPLYEIIRPKKVDEILGNEKLKEILKTWINNKKVRSFVIYGEPGSGKSTIVRALINEVKDYYDVFSISGAIEGKKKIKDIIGQKNNLFSKPKLLFVDEIHRLNKAEQDTLLLSVETGELTLIGATTENPAISVNPALLSRVLVFKTKELTTEDYEKLFQQIEDYYKDLKITKEARKALIEYAGNDLRRIMNLIETANEAGINSIDLEFLKDFTGYRLTYDKNSKYSLISAYIKSMRGSDVDAALLYLAYMLESGEDPMYIARRMVILSAEDVGLADPNALNIAVSAMIATEHVGYPECYLPLSEATIYLCSSLKSNSAYLAYAKAKEFISQNNFEIPPKLINPLNKRMKKQGFGEGYKYPHDYGGFVRESYMPEGFEKIQFFIPKEVGIEKRIKERLKDLWKDKKNY</sequence>
<evidence type="ECO:0000259" key="4">
    <source>
        <dbReference type="SMART" id="SM00382"/>
    </source>
</evidence>
<dbReference type="GO" id="GO:0003677">
    <property type="term" value="F:DNA binding"/>
    <property type="evidence" value="ECO:0007669"/>
    <property type="project" value="InterPro"/>
</dbReference>
<dbReference type="CDD" id="cd18139">
    <property type="entry name" value="HLD_clamp_RarA"/>
    <property type="match status" value="1"/>
</dbReference>
<dbReference type="SUPFAM" id="SSF48019">
    <property type="entry name" value="post-AAA+ oligomerization domain-like"/>
    <property type="match status" value="1"/>
</dbReference>
<dbReference type="GO" id="GO:0017116">
    <property type="term" value="F:single-stranded DNA helicase activity"/>
    <property type="evidence" value="ECO:0007669"/>
    <property type="project" value="TreeGrafter"/>
</dbReference>
<organism evidence="5 6">
    <name type="scientific">Petrotoga olearia DSM 13574</name>
    <dbReference type="NCBI Taxonomy" id="1122955"/>
    <lineage>
        <taxon>Bacteria</taxon>
        <taxon>Thermotogati</taxon>
        <taxon>Thermotogota</taxon>
        <taxon>Thermotogae</taxon>
        <taxon>Petrotogales</taxon>
        <taxon>Petrotogaceae</taxon>
        <taxon>Petrotoga</taxon>
    </lineage>
</organism>
<dbReference type="GO" id="GO:0005524">
    <property type="term" value="F:ATP binding"/>
    <property type="evidence" value="ECO:0007669"/>
    <property type="project" value="UniProtKB-KW"/>
</dbReference>
<gene>
    <name evidence="5" type="ORF">X929_00350</name>
</gene>
<dbReference type="FunFam" id="1.20.272.10:FF:000001">
    <property type="entry name" value="Putative AAA family ATPase"/>
    <property type="match status" value="1"/>
</dbReference>
<comment type="similarity">
    <text evidence="1">Belongs to the AAA ATPase family. RarA/MGS1/WRNIP1 subfamily.</text>
</comment>
<dbReference type="OrthoDB" id="9778364at2"/>
<feature type="domain" description="AAA+ ATPase" evidence="4">
    <location>
        <begin position="37"/>
        <end position="152"/>
    </location>
</feature>
<dbReference type="Pfam" id="PF12002">
    <property type="entry name" value="MgsA_C"/>
    <property type="match status" value="1"/>
</dbReference>
<dbReference type="SMART" id="SM00382">
    <property type="entry name" value="AAA"/>
    <property type="match status" value="1"/>
</dbReference>
<dbReference type="InterPro" id="IPR032423">
    <property type="entry name" value="AAA_assoc_2"/>
</dbReference>
<dbReference type="AlphaFoldDB" id="A0A2K1P6Y5"/>
<dbReference type="Gene3D" id="1.10.3710.10">
    <property type="entry name" value="DNA polymerase III clamp loader subunits, C-terminal domain"/>
    <property type="match status" value="1"/>
</dbReference>
<dbReference type="GO" id="GO:0008047">
    <property type="term" value="F:enzyme activator activity"/>
    <property type="evidence" value="ECO:0007669"/>
    <property type="project" value="TreeGrafter"/>
</dbReference>
<dbReference type="RefSeq" id="WP_103066088.1">
    <property type="nucleotide sequence ID" value="NZ_AZRL01000002.1"/>
</dbReference>
<evidence type="ECO:0000313" key="5">
    <source>
        <dbReference type="EMBL" id="PNR98529.1"/>
    </source>
</evidence>
<dbReference type="Pfam" id="PF00004">
    <property type="entry name" value="AAA"/>
    <property type="match status" value="1"/>
</dbReference>
<dbReference type="InterPro" id="IPR008921">
    <property type="entry name" value="DNA_pol3_clamp-load_cplx_C"/>
</dbReference>
<evidence type="ECO:0000256" key="3">
    <source>
        <dbReference type="ARBA" id="ARBA00022840"/>
    </source>
</evidence>
<dbReference type="SUPFAM" id="SSF52540">
    <property type="entry name" value="P-loop containing nucleoside triphosphate hydrolases"/>
    <property type="match status" value="1"/>
</dbReference>
<dbReference type="Gene3D" id="3.40.50.300">
    <property type="entry name" value="P-loop containing nucleotide triphosphate hydrolases"/>
    <property type="match status" value="1"/>
</dbReference>
<keyword evidence="3" id="KW-0067">ATP-binding</keyword>
<name>A0A2K1P6Y5_9BACT</name>